<gene>
    <name evidence="1" type="ORF">L1987_78488</name>
</gene>
<reference evidence="1 2" key="2">
    <citation type="journal article" date="2022" name="Mol. Ecol. Resour.">
        <title>The genomes of chicory, endive, great burdock and yacon provide insights into Asteraceae paleo-polyploidization history and plant inulin production.</title>
        <authorList>
            <person name="Fan W."/>
            <person name="Wang S."/>
            <person name="Wang H."/>
            <person name="Wang A."/>
            <person name="Jiang F."/>
            <person name="Liu H."/>
            <person name="Zhao H."/>
            <person name="Xu D."/>
            <person name="Zhang Y."/>
        </authorList>
    </citation>
    <scope>NUCLEOTIDE SEQUENCE [LARGE SCALE GENOMIC DNA]</scope>
    <source>
        <strain evidence="2">cv. Yunnan</strain>
        <tissue evidence="1">Leaves</tissue>
    </source>
</reference>
<dbReference type="Proteomes" id="UP001056120">
    <property type="component" value="Linkage Group LG26"/>
</dbReference>
<name>A0ACB8ZDC8_9ASTR</name>
<evidence type="ECO:0000313" key="2">
    <source>
        <dbReference type="Proteomes" id="UP001056120"/>
    </source>
</evidence>
<organism evidence="1 2">
    <name type="scientific">Smallanthus sonchifolius</name>
    <dbReference type="NCBI Taxonomy" id="185202"/>
    <lineage>
        <taxon>Eukaryota</taxon>
        <taxon>Viridiplantae</taxon>
        <taxon>Streptophyta</taxon>
        <taxon>Embryophyta</taxon>
        <taxon>Tracheophyta</taxon>
        <taxon>Spermatophyta</taxon>
        <taxon>Magnoliopsida</taxon>
        <taxon>eudicotyledons</taxon>
        <taxon>Gunneridae</taxon>
        <taxon>Pentapetalae</taxon>
        <taxon>asterids</taxon>
        <taxon>campanulids</taxon>
        <taxon>Asterales</taxon>
        <taxon>Asteraceae</taxon>
        <taxon>Asteroideae</taxon>
        <taxon>Heliantheae alliance</taxon>
        <taxon>Millerieae</taxon>
        <taxon>Smallanthus</taxon>
    </lineage>
</organism>
<accession>A0ACB8ZDC8</accession>
<protein>
    <submittedName>
        <fullName evidence="1">Uncharacterized protein</fullName>
    </submittedName>
</protein>
<proteinExistence type="predicted"/>
<keyword evidence="2" id="KW-1185">Reference proteome</keyword>
<reference evidence="2" key="1">
    <citation type="journal article" date="2022" name="Mol. Ecol. Resour.">
        <title>The genomes of chicory, endive, great burdock and yacon provide insights into Asteraceae palaeo-polyploidization history and plant inulin production.</title>
        <authorList>
            <person name="Fan W."/>
            <person name="Wang S."/>
            <person name="Wang H."/>
            <person name="Wang A."/>
            <person name="Jiang F."/>
            <person name="Liu H."/>
            <person name="Zhao H."/>
            <person name="Xu D."/>
            <person name="Zhang Y."/>
        </authorList>
    </citation>
    <scope>NUCLEOTIDE SEQUENCE [LARGE SCALE GENOMIC DNA]</scope>
    <source>
        <strain evidence="2">cv. Yunnan</strain>
    </source>
</reference>
<dbReference type="EMBL" id="CM042043">
    <property type="protein sequence ID" value="KAI3695491.1"/>
    <property type="molecule type" value="Genomic_DNA"/>
</dbReference>
<sequence length="170" mass="19333">MYKYEESGETDDMLEFDASVDVTLDSTLVDIDDDFFSTRPDGERILVVFGDMESNHDEDSNLQKTASDHDEETKSQKGPKVKPKANIGKTIITYNKRGVPIGDGAKKLATFEGITARTMVPITFDSWCWLEVPKETKEDLWKYVLMQETGKTKDEIDKATLWKKARKLKA</sequence>
<evidence type="ECO:0000313" key="1">
    <source>
        <dbReference type="EMBL" id="KAI3695491.1"/>
    </source>
</evidence>
<comment type="caution">
    <text evidence="1">The sequence shown here is derived from an EMBL/GenBank/DDBJ whole genome shotgun (WGS) entry which is preliminary data.</text>
</comment>